<dbReference type="Proteomes" id="UP000198636">
    <property type="component" value="Unassembled WGS sequence"/>
</dbReference>
<gene>
    <name evidence="9" type="ORF">SAMN03080606_04030</name>
</gene>
<dbReference type="InterPro" id="IPR036388">
    <property type="entry name" value="WH-like_DNA-bd_sf"/>
</dbReference>
<evidence type="ECO:0000313" key="9">
    <source>
        <dbReference type="EMBL" id="SCZ07455.1"/>
    </source>
</evidence>
<dbReference type="PANTHER" id="PTHR33202">
    <property type="entry name" value="ZINC UPTAKE REGULATION PROTEIN"/>
    <property type="match status" value="1"/>
</dbReference>
<keyword evidence="2" id="KW-0678">Repressor</keyword>
<dbReference type="PANTHER" id="PTHR33202:SF7">
    <property type="entry name" value="FERRIC UPTAKE REGULATION PROTEIN"/>
    <property type="match status" value="1"/>
</dbReference>
<accession>A0A1G5L3H5</accession>
<keyword evidence="5" id="KW-0238">DNA-binding</keyword>
<keyword evidence="8" id="KW-0408">Iron</keyword>
<dbReference type="GO" id="GO:0045892">
    <property type="term" value="P:negative regulation of DNA-templated transcription"/>
    <property type="evidence" value="ECO:0007669"/>
    <property type="project" value="TreeGrafter"/>
</dbReference>
<feature type="binding site" evidence="7">
    <location>
        <position position="93"/>
    </location>
    <ligand>
        <name>Zn(2+)</name>
        <dbReference type="ChEBI" id="CHEBI:29105"/>
    </ligand>
</feature>
<sequence length="140" mass="16058">MEILEHQLKSKGYKITKHRMAILNVFIGSDEHLLTAAEVYNRVSSKENNINFSTVYRNLEVLTDANIIKRLNLDNGINYYELNQGVHHHHLICLECGNAETTKYCPLADLKALAQHNDFLPIDHKLEIYGYCKNCNNSKG</sequence>
<evidence type="ECO:0000313" key="10">
    <source>
        <dbReference type="Proteomes" id="UP000198636"/>
    </source>
</evidence>
<dbReference type="CDD" id="cd07153">
    <property type="entry name" value="Fur_like"/>
    <property type="match status" value="1"/>
</dbReference>
<evidence type="ECO:0000256" key="7">
    <source>
        <dbReference type="PIRSR" id="PIRSR602481-1"/>
    </source>
</evidence>
<dbReference type="RefSeq" id="WP_176759123.1">
    <property type="nucleotide sequence ID" value="NZ_FMUS01000037.1"/>
</dbReference>
<comment type="cofactor">
    <cofactor evidence="7">
        <name>Zn(2+)</name>
        <dbReference type="ChEBI" id="CHEBI:29105"/>
    </cofactor>
    <text evidence="7">Binds 1 zinc ion per subunit.</text>
</comment>
<dbReference type="GO" id="GO:0008270">
    <property type="term" value="F:zinc ion binding"/>
    <property type="evidence" value="ECO:0007669"/>
    <property type="project" value="TreeGrafter"/>
</dbReference>
<comment type="cofactor">
    <cofactor evidence="8">
        <name>Mn(2+)</name>
        <dbReference type="ChEBI" id="CHEBI:29035"/>
    </cofactor>
    <cofactor evidence="8">
        <name>Fe(2+)</name>
        <dbReference type="ChEBI" id="CHEBI:29033"/>
    </cofactor>
    <text evidence="8">Binds 1 Mn(2+) or Fe(2+) ion per subunit.</text>
</comment>
<evidence type="ECO:0000256" key="8">
    <source>
        <dbReference type="PIRSR" id="PIRSR602481-2"/>
    </source>
</evidence>
<dbReference type="GO" id="GO:0003700">
    <property type="term" value="F:DNA-binding transcription factor activity"/>
    <property type="evidence" value="ECO:0007669"/>
    <property type="project" value="InterPro"/>
</dbReference>
<keyword evidence="3 7" id="KW-0862">Zinc</keyword>
<evidence type="ECO:0000256" key="1">
    <source>
        <dbReference type="ARBA" id="ARBA00007957"/>
    </source>
</evidence>
<dbReference type="InterPro" id="IPR043135">
    <property type="entry name" value="Fur_C"/>
</dbReference>
<dbReference type="InterPro" id="IPR036390">
    <property type="entry name" value="WH_DNA-bd_sf"/>
</dbReference>
<feature type="binding site" evidence="7">
    <location>
        <position position="135"/>
    </location>
    <ligand>
        <name>Zn(2+)</name>
        <dbReference type="ChEBI" id="CHEBI:29105"/>
    </ligand>
</feature>
<keyword evidence="7" id="KW-0479">Metal-binding</keyword>
<protein>
    <submittedName>
        <fullName evidence="9">Fur family transcriptional regulator, zinc uptake regulator</fullName>
    </submittedName>
</protein>
<dbReference type="GO" id="GO:1900376">
    <property type="term" value="P:regulation of secondary metabolite biosynthetic process"/>
    <property type="evidence" value="ECO:0007669"/>
    <property type="project" value="TreeGrafter"/>
</dbReference>
<dbReference type="Gene3D" id="3.30.1490.190">
    <property type="match status" value="1"/>
</dbReference>
<proteinExistence type="inferred from homology"/>
<name>A0A1G5L3H5_9FIRM</name>
<evidence type="ECO:0000256" key="5">
    <source>
        <dbReference type="ARBA" id="ARBA00023125"/>
    </source>
</evidence>
<evidence type="ECO:0000256" key="3">
    <source>
        <dbReference type="ARBA" id="ARBA00022833"/>
    </source>
</evidence>
<evidence type="ECO:0000256" key="2">
    <source>
        <dbReference type="ARBA" id="ARBA00022491"/>
    </source>
</evidence>
<dbReference type="Gene3D" id="1.10.10.10">
    <property type="entry name" value="Winged helix-like DNA-binding domain superfamily/Winged helix DNA-binding domain"/>
    <property type="match status" value="1"/>
</dbReference>
<dbReference type="AlphaFoldDB" id="A0A1G5L3H5"/>
<organism evidence="9 10">
    <name type="scientific">Alkaliphilus peptidifermentans DSM 18978</name>
    <dbReference type="NCBI Taxonomy" id="1120976"/>
    <lineage>
        <taxon>Bacteria</taxon>
        <taxon>Bacillati</taxon>
        <taxon>Bacillota</taxon>
        <taxon>Clostridia</taxon>
        <taxon>Peptostreptococcales</taxon>
        <taxon>Natronincolaceae</taxon>
        <taxon>Alkaliphilus</taxon>
    </lineage>
</organism>
<feature type="binding site" evidence="8">
    <location>
        <position position="124"/>
    </location>
    <ligand>
        <name>Fe cation</name>
        <dbReference type="ChEBI" id="CHEBI:24875"/>
    </ligand>
</feature>
<keyword evidence="6" id="KW-0804">Transcription</keyword>
<dbReference type="STRING" id="1120976.SAMN03080606_04030"/>
<evidence type="ECO:0000256" key="6">
    <source>
        <dbReference type="ARBA" id="ARBA00023163"/>
    </source>
</evidence>
<dbReference type="Pfam" id="PF01475">
    <property type="entry name" value="FUR"/>
    <property type="match status" value="1"/>
</dbReference>
<feature type="binding site" evidence="7">
    <location>
        <position position="96"/>
    </location>
    <ligand>
        <name>Zn(2+)</name>
        <dbReference type="ChEBI" id="CHEBI:29105"/>
    </ligand>
</feature>
<evidence type="ECO:0000256" key="4">
    <source>
        <dbReference type="ARBA" id="ARBA00023015"/>
    </source>
</evidence>
<dbReference type="EMBL" id="FMUS01000037">
    <property type="protein sequence ID" value="SCZ07455.1"/>
    <property type="molecule type" value="Genomic_DNA"/>
</dbReference>
<feature type="binding site" evidence="8">
    <location>
        <position position="87"/>
    </location>
    <ligand>
        <name>Fe cation</name>
        <dbReference type="ChEBI" id="CHEBI:24875"/>
    </ligand>
</feature>
<dbReference type="InterPro" id="IPR002481">
    <property type="entry name" value="FUR"/>
</dbReference>
<dbReference type="SUPFAM" id="SSF46785">
    <property type="entry name" value="Winged helix' DNA-binding domain"/>
    <property type="match status" value="1"/>
</dbReference>
<keyword evidence="10" id="KW-1185">Reference proteome</keyword>
<reference evidence="9 10" key="1">
    <citation type="submission" date="2016-10" db="EMBL/GenBank/DDBJ databases">
        <authorList>
            <person name="de Groot N.N."/>
        </authorList>
    </citation>
    <scope>NUCLEOTIDE SEQUENCE [LARGE SCALE GENOMIC DNA]</scope>
    <source>
        <strain evidence="9 10">DSM 18978</strain>
    </source>
</reference>
<dbReference type="GO" id="GO:0000976">
    <property type="term" value="F:transcription cis-regulatory region binding"/>
    <property type="evidence" value="ECO:0007669"/>
    <property type="project" value="TreeGrafter"/>
</dbReference>
<feature type="binding site" evidence="7">
    <location>
        <position position="132"/>
    </location>
    <ligand>
        <name>Zn(2+)</name>
        <dbReference type="ChEBI" id="CHEBI:29105"/>
    </ligand>
</feature>
<keyword evidence="4" id="KW-0805">Transcription regulation</keyword>
<comment type="similarity">
    <text evidence="1">Belongs to the Fur family.</text>
</comment>